<dbReference type="GO" id="GO:0008360">
    <property type="term" value="P:regulation of cell shape"/>
    <property type="evidence" value="ECO:0007669"/>
    <property type="project" value="UniProtKB-UniRule"/>
</dbReference>
<dbReference type="PRINTS" id="PR01806">
    <property type="entry name" value="VIRFACTRMVIN"/>
</dbReference>
<evidence type="ECO:0000256" key="4">
    <source>
        <dbReference type="ARBA" id="ARBA00022960"/>
    </source>
</evidence>
<dbReference type="HAMAP" id="MF_02078">
    <property type="entry name" value="MurJ_MviN"/>
    <property type="match status" value="1"/>
</dbReference>
<dbReference type="UniPathway" id="UPA00219"/>
<dbReference type="PIRSF" id="PIRSF002869">
    <property type="entry name" value="MviN"/>
    <property type="match status" value="1"/>
</dbReference>
<comment type="subcellular location">
    <subcellularLocation>
        <location evidence="1 8">Cell membrane</location>
        <topology evidence="1 8">Multi-pass membrane protein</topology>
    </subcellularLocation>
</comment>
<dbReference type="PANTHER" id="PTHR47019:SF1">
    <property type="entry name" value="LIPID II FLIPPASE MURJ"/>
    <property type="match status" value="1"/>
</dbReference>
<comment type="similarity">
    <text evidence="8 9">Belongs to the MurJ/MviN family.</text>
</comment>
<feature type="transmembrane region" description="Helical" evidence="8">
    <location>
        <begin position="462"/>
        <end position="484"/>
    </location>
</feature>
<dbReference type="CDD" id="cd13123">
    <property type="entry name" value="MATE_MurJ_like"/>
    <property type="match status" value="1"/>
</dbReference>
<dbReference type="GO" id="GO:0005886">
    <property type="term" value="C:plasma membrane"/>
    <property type="evidence" value="ECO:0007669"/>
    <property type="project" value="UniProtKB-SubCell"/>
</dbReference>
<dbReference type="Pfam" id="PF03023">
    <property type="entry name" value="MurJ"/>
    <property type="match status" value="1"/>
</dbReference>
<dbReference type="GO" id="GO:0034204">
    <property type="term" value="P:lipid translocation"/>
    <property type="evidence" value="ECO:0007669"/>
    <property type="project" value="TreeGrafter"/>
</dbReference>
<evidence type="ECO:0000256" key="2">
    <source>
        <dbReference type="ARBA" id="ARBA00022475"/>
    </source>
</evidence>
<feature type="transmembrane region" description="Helical" evidence="8">
    <location>
        <begin position="289"/>
        <end position="308"/>
    </location>
</feature>
<feature type="transmembrane region" description="Helical" evidence="8">
    <location>
        <begin position="329"/>
        <end position="351"/>
    </location>
</feature>
<evidence type="ECO:0000256" key="9">
    <source>
        <dbReference type="PIRNR" id="PIRNR002869"/>
    </source>
</evidence>
<feature type="transmembrane region" description="Helical" evidence="8">
    <location>
        <begin position="371"/>
        <end position="390"/>
    </location>
</feature>
<feature type="transmembrane region" description="Helical" evidence="8">
    <location>
        <begin position="147"/>
        <end position="167"/>
    </location>
</feature>
<keyword evidence="7 8" id="KW-0472">Membrane</keyword>
<dbReference type="InterPro" id="IPR051050">
    <property type="entry name" value="Lipid_II_flippase_MurJ/MviN"/>
</dbReference>
<dbReference type="GO" id="GO:0009252">
    <property type="term" value="P:peptidoglycan biosynthetic process"/>
    <property type="evidence" value="ECO:0007669"/>
    <property type="project" value="UniProtKB-UniRule"/>
</dbReference>
<keyword evidence="8 9" id="KW-0813">Transport</keyword>
<proteinExistence type="inferred from homology"/>
<evidence type="ECO:0000256" key="1">
    <source>
        <dbReference type="ARBA" id="ARBA00004651"/>
    </source>
</evidence>
<evidence type="ECO:0000313" key="11">
    <source>
        <dbReference type="Proteomes" id="UP000177588"/>
    </source>
</evidence>
<dbReference type="PANTHER" id="PTHR47019">
    <property type="entry name" value="LIPID II FLIPPASE MURJ"/>
    <property type="match status" value="1"/>
</dbReference>
<protein>
    <recommendedName>
        <fullName evidence="8">Probable lipid II flippase MurJ</fullName>
    </recommendedName>
</protein>
<gene>
    <name evidence="8" type="primary">murJ</name>
    <name evidence="10" type="ORF">A2Z24_02215</name>
</gene>
<name>A0A1G1WFX7_9BACT</name>
<feature type="transmembrane region" description="Helical" evidence="8">
    <location>
        <begin position="174"/>
        <end position="195"/>
    </location>
</feature>
<dbReference type="GO" id="GO:0015648">
    <property type="term" value="F:lipid-linked peptidoglycan transporter activity"/>
    <property type="evidence" value="ECO:0007669"/>
    <property type="project" value="UniProtKB-UniRule"/>
</dbReference>
<feature type="transmembrane region" description="Helical" evidence="8">
    <location>
        <begin position="201"/>
        <end position="223"/>
    </location>
</feature>
<evidence type="ECO:0000256" key="5">
    <source>
        <dbReference type="ARBA" id="ARBA00022984"/>
    </source>
</evidence>
<feature type="transmembrane region" description="Helical" evidence="8">
    <location>
        <begin position="402"/>
        <end position="421"/>
    </location>
</feature>
<feature type="transmembrane region" description="Helical" evidence="8">
    <location>
        <begin position="66"/>
        <end position="87"/>
    </location>
</feature>
<sequence length="563" mass="62466">MVRQFFKTSTAILFRRQTTIISAATIMMVLVLASRVLGLIRNRFLTHFFPLETLDAYTAAFVLPDFIANILIVGALSVAFIPVFTSYLNSNKEKEAWKVASSILNISLLFFAIITLVLLVYARPINETFVVPGFRDDPEKLSLTTDLTRVILLAEFLLIIGSFFTSVLQSFHRFIIPAIAPVLYNLGIIIGIWWFRPHFGLIGVAFGVVLGAMLHVLIQLILIKRFGFRYKLKFRFKDPGVLKIIKLSLPRAFGIGLAQAEWWVSVFLSSLLVKGSTATLRLAADIQNFPIGIFGVTLATAAFPTLSAEISGGKTADFKGTFLSTLHQILYLTVPISVLFIVLRIPVVRILLGSGAFDWSSTVATAVTMSYFAVGVFAQSAFFLLIRAFYSLHDAITPLKVALVSLIFHATVSALLVFGFAKNTANPAAFLGLASALTGVFNFIVLLTLLDRKVGGFDKAKLFLPMIKIFLSAALMGVLLYLPLHLRIGDVYIIDHIVDTTRAFNLLVLTSILFVFGLTIYGGLTWWLKSEELKIFFRLLPDLRRLQKFLVFEEKIEPGSPST</sequence>
<dbReference type="Proteomes" id="UP000177588">
    <property type="component" value="Unassembled WGS sequence"/>
</dbReference>
<evidence type="ECO:0000313" key="10">
    <source>
        <dbReference type="EMBL" id="OGY26612.1"/>
    </source>
</evidence>
<evidence type="ECO:0000256" key="8">
    <source>
        <dbReference type="HAMAP-Rule" id="MF_02078"/>
    </source>
</evidence>
<comment type="function">
    <text evidence="8 9">Involved in peptidoglycan biosynthesis. Transports lipid-linked peptidoglycan precursors from the inner to the outer leaflet of the cytoplasmic membrane.</text>
</comment>
<keyword evidence="4 8" id="KW-0133">Cell shape</keyword>
<feature type="transmembrane region" description="Helical" evidence="8">
    <location>
        <begin position="504"/>
        <end position="528"/>
    </location>
</feature>
<dbReference type="NCBIfam" id="TIGR01695">
    <property type="entry name" value="murJ_mviN"/>
    <property type="match status" value="1"/>
</dbReference>
<accession>A0A1G1WFX7</accession>
<dbReference type="STRING" id="1802597.A2Z24_02215"/>
<reference evidence="10 11" key="1">
    <citation type="journal article" date="2016" name="Nat. Commun.">
        <title>Thousands of microbial genomes shed light on interconnected biogeochemical processes in an aquifer system.</title>
        <authorList>
            <person name="Anantharaman K."/>
            <person name="Brown C.T."/>
            <person name="Hug L.A."/>
            <person name="Sharon I."/>
            <person name="Castelle C.J."/>
            <person name="Probst A.J."/>
            <person name="Thomas B.C."/>
            <person name="Singh A."/>
            <person name="Wilkins M.J."/>
            <person name="Karaoz U."/>
            <person name="Brodie E.L."/>
            <person name="Williams K.H."/>
            <person name="Hubbard S.S."/>
            <person name="Banfield J.F."/>
        </authorList>
    </citation>
    <scope>NUCLEOTIDE SEQUENCE [LARGE SCALE GENOMIC DNA]</scope>
</reference>
<keyword evidence="3 8" id="KW-0812">Transmembrane</keyword>
<keyword evidence="2 8" id="KW-1003">Cell membrane</keyword>
<evidence type="ECO:0000256" key="7">
    <source>
        <dbReference type="ARBA" id="ARBA00023136"/>
    </source>
</evidence>
<dbReference type="GO" id="GO:0071555">
    <property type="term" value="P:cell wall organization"/>
    <property type="evidence" value="ECO:0007669"/>
    <property type="project" value="UniProtKB-UniRule"/>
</dbReference>
<feature type="transmembrane region" description="Helical" evidence="8">
    <location>
        <begin position="99"/>
        <end position="122"/>
    </location>
</feature>
<keyword evidence="5 8" id="KW-0573">Peptidoglycan synthesis</keyword>
<comment type="caution">
    <text evidence="10">The sequence shown here is derived from an EMBL/GenBank/DDBJ whole genome shotgun (WGS) entry which is preliminary data.</text>
</comment>
<feature type="transmembrane region" description="Helical" evidence="8">
    <location>
        <begin position="427"/>
        <end position="450"/>
    </location>
</feature>
<evidence type="ECO:0000256" key="6">
    <source>
        <dbReference type="ARBA" id="ARBA00022989"/>
    </source>
</evidence>
<keyword evidence="8 9" id="KW-0961">Cell wall biogenesis/degradation</keyword>
<dbReference type="AlphaFoldDB" id="A0A1G1WFX7"/>
<keyword evidence="6 8" id="KW-1133">Transmembrane helix</keyword>
<feature type="transmembrane region" description="Helical" evidence="8">
    <location>
        <begin position="20"/>
        <end position="40"/>
    </location>
</feature>
<organism evidence="10 11">
    <name type="scientific">Candidatus Woykebacteria bacterium RBG_16_44_10</name>
    <dbReference type="NCBI Taxonomy" id="1802597"/>
    <lineage>
        <taxon>Bacteria</taxon>
        <taxon>Candidatus Woykeibacteriota</taxon>
    </lineage>
</organism>
<dbReference type="EMBL" id="MHCT01000003">
    <property type="protein sequence ID" value="OGY26612.1"/>
    <property type="molecule type" value="Genomic_DNA"/>
</dbReference>
<comment type="pathway">
    <text evidence="8">Cell wall biogenesis; peptidoglycan biosynthesis.</text>
</comment>
<dbReference type="InterPro" id="IPR004268">
    <property type="entry name" value="MurJ"/>
</dbReference>
<evidence type="ECO:0000256" key="3">
    <source>
        <dbReference type="ARBA" id="ARBA00022692"/>
    </source>
</evidence>